<keyword evidence="1" id="KW-0472">Membrane</keyword>
<gene>
    <name evidence="2" type="ORF">PGTUg99_023307</name>
</gene>
<keyword evidence="1" id="KW-0812">Transmembrane</keyword>
<evidence type="ECO:0000256" key="1">
    <source>
        <dbReference type="SAM" id="Phobius"/>
    </source>
</evidence>
<protein>
    <submittedName>
        <fullName evidence="2">Uncharacterized protein</fullName>
    </submittedName>
</protein>
<name>A0A5B0RYV0_PUCGR</name>
<dbReference type="Proteomes" id="UP000325313">
    <property type="component" value="Unassembled WGS sequence"/>
</dbReference>
<keyword evidence="1" id="KW-1133">Transmembrane helix</keyword>
<dbReference type="AlphaFoldDB" id="A0A5B0RYV0"/>
<evidence type="ECO:0000313" key="3">
    <source>
        <dbReference type="Proteomes" id="UP000325313"/>
    </source>
</evidence>
<accession>A0A5B0RYV0</accession>
<organism evidence="2 3">
    <name type="scientific">Puccinia graminis f. sp. tritici</name>
    <dbReference type="NCBI Taxonomy" id="56615"/>
    <lineage>
        <taxon>Eukaryota</taxon>
        <taxon>Fungi</taxon>
        <taxon>Dikarya</taxon>
        <taxon>Basidiomycota</taxon>
        <taxon>Pucciniomycotina</taxon>
        <taxon>Pucciniomycetes</taxon>
        <taxon>Pucciniales</taxon>
        <taxon>Pucciniaceae</taxon>
        <taxon>Puccinia</taxon>
    </lineage>
</organism>
<reference evidence="2 3" key="1">
    <citation type="submission" date="2019-05" db="EMBL/GenBank/DDBJ databases">
        <title>Emergence of the Ug99 lineage of the wheat stem rust pathogen through somatic hybridization.</title>
        <authorList>
            <person name="Li F."/>
            <person name="Upadhyaya N.M."/>
            <person name="Sperschneider J."/>
            <person name="Matny O."/>
            <person name="Nguyen-Phuc H."/>
            <person name="Mago R."/>
            <person name="Raley C."/>
            <person name="Miller M.E."/>
            <person name="Silverstein K.A.T."/>
            <person name="Henningsen E."/>
            <person name="Hirsch C.D."/>
            <person name="Visser B."/>
            <person name="Pretorius Z.A."/>
            <person name="Steffenson B.J."/>
            <person name="Schwessinger B."/>
            <person name="Dodds P.N."/>
            <person name="Figueroa M."/>
        </authorList>
    </citation>
    <scope>NUCLEOTIDE SEQUENCE [LARGE SCALE GENOMIC DNA]</scope>
    <source>
        <strain evidence="2 3">Ug99</strain>
    </source>
</reference>
<proteinExistence type="predicted"/>
<feature type="transmembrane region" description="Helical" evidence="1">
    <location>
        <begin position="13"/>
        <end position="33"/>
    </location>
</feature>
<comment type="caution">
    <text evidence="2">The sequence shown here is derived from an EMBL/GenBank/DDBJ whole genome shotgun (WGS) entry which is preliminary data.</text>
</comment>
<evidence type="ECO:0000313" key="2">
    <source>
        <dbReference type="EMBL" id="KAA1131196.1"/>
    </source>
</evidence>
<dbReference type="EMBL" id="VDEP01000104">
    <property type="protein sequence ID" value="KAA1131196.1"/>
    <property type="molecule type" value="Genomic_DNA"/>
</dbReference>
<sequence>MCILSSPGGSVPIAVGISALSALFALSTLYPLTISAESRIRIRIRWRAGTDGYPRIPALLLVNNRRLEE</sequence>